<protein>
    <submittedName>
        <fullName evidence="1">Uncharacterized protein</fullName>
    </submittedName>
</protein>
<organism evidence="1 2">
    <name type="scientific">Streptomyces bacillaris</name>
    <dbReference type="NCBI Taxonomy" id="68179"/>
    <lineage>
        <taxon>Bacteria</taxon>
        <taxon>Bacillati</taxon>
        <taxon>Actinomycetota</taxon>
        <taxon>Actinomycetes</taxon>
        <taxon>Kitasatosporales</taxon>
        <taxon>Streptomycetaceae</taxon>
        <taxon>Streptomyces</taxon>
    </lineage>
</organism>
<proteinExistence type="predicted"/>
<reference evidence="1 2" key="1">
    <citation type="submission" date="2024-09" db="EMBL/GenBank/DDBJ databases">
        <title>The Natural Products Discovery Center: Release of the First 8490 Sequenced Strains for Exploring Actinobacteria Biosynthetic Diversity.</title>
        <authorList>
            <person name="Kalkreuter E."/>
            <person name="Kautsar S.A."/>
            <person name="Yang D."/>
            <person name="Bader C.D."/>
            <person name="Teijaro C.N."/>
            <person name="Fluegel L."/>
            <person name="Davis C.M."/>
            <person name="Simpson J.R."/>
            <person name="Lauterbach L."/>
            <person name="Steele A.D."/>
            <person name="Gui C."/>
            <person name="Meng S."/>
            <person name="Li G."/>
            <person name="Viehrig K."/>
            <person name="Ye F."/>
            <person name="Su P."/>
            <person name="Kiefer A.F."/>
            <person name="Nichols A."/>
            <person name="Cepeda A.J."/>
            <person name="Yan W."/>
            <person name="Fan B."/>
            <person name="Jiang Y."/>
            <person name="Adhikari A."/>
            <person name="Zheng C.-J."/>
            <person name="Schuster L."/>
            <person name="Cowan T.M."/>
            <person name="Smanski M.J."/>
            <person name="Chevrette M.G."/>
            <person name="De Carvalho L.P.S."/>
            <person name="Shen B."/>
        </authorList>
    </citation>
    <scope>NUCLEOTIDE SEQUENCE [LARGE SCALE GENOMIC DNA]</scope>
    <source>
        <strain evidence="1 2">NPDC058584</strain>
    </source>
</reference>
<accession>A0ABW6E402</accession>
<dbReference type="EMBL" id="JBHXPM010000030">
    <property type="protein sequence ID" value="MFD3959736.1"/>
    <property type="molecule type" value="Genomic_DNA"/>
</dbReference>
<sequence length="170" mass="18591">MKTFAPAALPPPTRLRTWATGGRLPARTDLEPAQPRAKASAAELCAMREADLRRALARLSETGTAVRVGQYSLVKPRQDPADRLAEAQAVIHRRRWTTTITTFDDTEAGDPALRPQLARLVTALDAGEIHGIVAVSQTDISPFPEIYGRTLTILRARRGFLALARNETSI</sequence>
<evidence type="ECO:0000313" key="1">
    <source>
        <dbReference type="EMBL" id="MFD3959736.1"/>
    </source>
</evidence>
<comment type="caution">
    <text evidence="1">The sequence shown here is derived from an EMBL/GenBank/DDBJ whole genome shotgun (WGS) entry which is preliminary data.</text>
</comment>
<dbReference type="RefSeq" id="WP_070199838.1">
    <property type="nucleotide sequence ID" value="NZ_JBHVRE010000030.1"/>
</dbReference>
<name>A0ABW6E402_9ACTN</name>
<gene>
    <name evidence="1" type="ORF">ACFWR3_27135</name>
</gene>
<dbReference type="Proteomes" id="UP001598300">
    <property type="component" value="Unassembled WGS sequence"/>
</dbReference>
<keyword evidence="2" id="KW-1185">Reference proteome</keyword>
<evidence type="ECO:0000313" key="2">
    <source>
        <dbReference type="Proteomes" id="UP001598300"/>
    </source>
</evidence>